<accession>A0A644Z4I3</accession>
<gene>
    <name evidence="7" type="primary">tupB_5</name>
    <name evidence="7" type="ORF">SDC9_82419</name>
</gene>
<dbReference type="InterPro" id="IPR000515">
    <property type="entry name" value="MetI-like"/>
</dbReference>
<feature type="domain" description="ABC transmembrane type-1" evidence="6">
    <location>
        <begin position="23"/>
        <end position="219"/>
    </location>
</feature>
<dbReference type="PROSITE" id="PS50928">
    <property type="entry name" value="ABC_TM1"/>
    <property type="match status" value="1"/>
</dbReference>
<dbReference type="PANTHER" id="PTHR43632">
    <property type="entry name" value="PERMEASE COMPONENT OF TUNGSTATE ABC TRANSPORTER"/>
    <property type="match status" value="1"/>
</dbReference>
<dbReference type="GO" id="GO:0055085">
    <property type="term" value="P:transmembrane transport"/>
    <property type="evidence" value="ECO:0007669"/>
    <property type="project" value="InterPro"/>
</dbReference>
<protein>
    <submittedName>
        <fullName evidence="7">Tungstate uptake system permease protein TupB</fullName>
    </submittedName>
</protein>
<evidence type="ECO:0000259" key="6">
    <source>
        <dbReference type="PROSITE" id="PS50928"/>
    </source>
</evidence>
<dbReference type="NCBIfam" id="NF038017">
    <property type="entry name" value="ABC_perm1"/>
    <property type="match status" value="1"/>
</dbReference>
<name>A0A644Z4I3_9ZZZZ</name>
<dbReference type="GO" id="GO:0016020">
    <property type="term" value="C:membrane"/>
    <property type="evidence" value="ECO:0007669"/>
    <property type="project" value="UniProtKB-SubCell"/>
</dbReference>
<dbReference type="PANTHER" id="PTHR43632:SF1">
    <property type="entry name" value="PERMEASE COMPONENT OF TUNGSTATE ABC TRANSPORTER"/>
    <property type="match status" value="1"/>
</dbReference>
<comment type="caution">
    <text evidence="7">The sequence shown here is derived from an EMBL/GenBank/DDBJ whole genome shotgun (WGS) entry which is preliminary data.</text>
</comment>
<dbReference type="SUPFAM" id="SSF161098">
    <property type="entry name" value="MetI-like"/>
    <property type="match status" value="1"/>
</dbReference>
<keyword evidence="4 5" id="KW-0472">Membrane</keyword>
<dbReference type="InterPro" id="IPR049783">
    <property type="entry name" value="ABC_perm_TupB-like"/>
</dbReference>
<sequence>MGKALQQAFDLLFSSDAELWNIVSVTMRMTLTSSIAALLLGAPLGVLYAGARFPGRKALIVLNRTLMGVPPVVCGLLCYLLFSGVGPLRHLQLLFTVNGMIVAQVLLITPIVAGNMETYLSGVIDEIRETARGLRLSRAKTFFVTLGESKYALVSTYLFGFGRAMAEVGAVSMVGGAIAFKTNVMTTAIMMYTNRGDFTLGLALGVLLLLISLIINVLAHLLQRRSA</sequence>
<feature type="transmembrane region" description="Helical" evidence="5">
    <location>
        <begin position="94"/>
        <end position="113"/>
    </location>
</feature>
<dbReference type="CDD" id="cd06261">
    <property type="entry name" value="TM_PBP2"/>
    <property type="match status" value="1"/>
</dbReference>
<dbReference type="AlphaFoldDB" id="A0A644Z4I3"/>
<dbReference type="InterPro" id="IPR035906">
    <property type="entry name" value="MetI-like_sf"/>
</dbReference>
<feature type="transmembrane region" description="Helical" evidence="5">
    <location>
        <begin position="200"/>
        <end position="222"/>
    </location>
</feature>
<feature type="transmembrane region" description="Helical" evidence="5">
    <location>
        <begin position="29"/>
        <end position="49"/>
    </location>
</feature>
<dbReference type="EMBL" id="VSSQ01007410">
    <property type="protein sequence ID" value="MPM35825.1"/>
    <property type="molecule type" value="Genomic_DNA"/>
</dbReference>
<evidence type="ECO:0000256" key="2">
    <source>
        <dbReference type="ARBA" id="ARBA00022692"/>
    </source>
</evidence>
<evidence type="ECO:0000256" key="4">
    <source>
        <dbReference type="ARBA" id="ARBA00023136"/>
    </source>
</evidence>
<evidence type="ECO:0000256" key="5">
    <source>
        <dbReference type="SAM" id="Phobius"/>
    </source>
</evidence>
<keyword evidence="3 5" id="KW-1133">Transmembrane helix</keyword>
<dbReference type="Gene3D" id="1.10.3720.10">
    <property type="entry name" value="MetI-like"/>
    <property type="match status" value="1"/>
</dbReference>
<feature type="transmembrane region" description="Helical" evidence="5">
    <location>
        <begin position="61"/>
        <end position="82"/>
    </location>
</feature>
<keyword evidence="2 5" id="KW-0812">Transmembrane</keyword>
<reference evidence="7" key="1">
    <citation type="submission" date="2019-08" db="EMBL/GenBank/DDBJ databases">
        <authorList>
            <person name="Kucharzyk K."/>
            <person name="Murdoch R.W."/>
            <person name="Higgins S."/>
            <person name="Loffler F."/>
        </authorList>
    </citation>
    <scope>NUCLEOTIDE SEQUENCE</scope>
</reference>
<organism evidence="7">
    <name type="scientific">bioreactor metagenome</name>
    <dbReference type="NCBI Taxonomy" id="1076179"/>
    <lineage>
        <taxon>unclassified sequences</taxon>
        <taxon>metagenomes</taxon>
        <taxon>ecological metagenomes</taxon>
    </lineage>
</organism>
<dbReference type="Pfam" id="PF00528">
    <property type="entry name" value="BPD_transp_1"/>
    <property type="match status" value="1"/>
</dbReference>
<feature type="transmembrane region" description="Helical" evidence="5">
    <location>
        <begin position="157"/>
        <end position="180"/>
    </location>
</feature>
<evidence type="ECO:0000256" key="1">
    <source>
        <dbReference type="ARBA" id="ARBA00004141"/>
    </source>
</evidence>
<evidence type="ECO:0000313" key="7">
    <source>
        <dbReference type="EMBL" id="MPM35825.1"/>
    </source>
</evidence>
<proteinExistence type="predicted"/>
<comment type="subcellular location">
    <subcellularLocation>
        <location evidence="1">Membrane</location>
        <topology evidence="1">Multi-pass membrane protein</topology>
    </subcellularLocation>
</comment>
<evidence type="ECO:0000256" key="3">
    <source>
        <dbReference type="ARBA" id="ARBA00022989"/>
    </source>
</evidence>